<accession>W2NXW8</accession>
<protein>
    <submittedName>
        <fullName evidence="1">Uncharacterized protein</fullName>
    </submittedName>
</protein>
<dbReference type="EMBL" id="KI691375">
    <property type="protein sequence ID" value="ETM53320.1"/>
    <property type="molecule type" value="Genomic_DNA"/>
</dbReference>
<name>W2NXW8_PHYNI</name>
<reference evidence="1" key="1">
    <citation type="submission" date="2013-11" db="EMBL/GenBank/DDBJ databases">
        <title>The Genome Sequence of Phytophthora parasitica IAC_01/95.</title>
        <authorList>
            <consortium name="The Broad Institute Genomics Platform"/>
            <person name="Russ C."/>
            <person name="Tyler B."/>
            <person name="Panabieres F."/>
            <person name="Shan W."/>
            <person name="Tripathy S."/>
            <person name="Grunwald N."/>
            <person name="Machado M."/>
            <person name="Johnson C.S."/>
            <person name="Arredondo F."/>
            <person name="Hong C."/>
            <person name="Coffey M."/>
            <person name="Young S.K."/>
            <person name="Zeng Q."/>
            <person name="Gargeya S."/>
            <person name="Fitzgerald M."/>
            <person name="Abouelleil A."/>
            <person name="Alvarado L."/>
            <person name="Chapman S.B."/>
            <person name="Gainer-Dewar J."/>
            <person name="Goldberg J."/>
            <person name="Griggs A."/>
            <person name="Gujja S."/>
            <person name="Hansen M."/>
            <person name="Howarth C."/>
            <person name="Imamovic A."/>
            <person name="Ireland A."/>
            <person name="Larimer J."/>
            <person name="McCowan C."/>
            <person name="Murphy C."/>
            <person name="Pearson M."/>
            <person name="Poon T.W."/>
            <person name="Priest M."/>
            <person name="Roberts A."/>
            <person name="Saif S."/>
            <person name="Shea T."/>
            <person name="Sykes S."/>
            <person name="Wortman J."/>
            <person name="Nusbaum C."/>
            <person name="Birren B."/>
        </authorList>
    </citation>
    <scope>NUCLEOTIDE SEQUENCE [LARGE SCALE GENOMIC DNA]</scope>
    <source>
        <strain evidence="1">IAC_01/95</strain>
    </source>
</reference>
<proteinExistence type="predicted"/>
<evidence type="ECO:0000313" key="1">
    <source>
        <dbReference type="EMBL" id="ETM53320.1"/>
    </source>
</evidence>
<organism evidence="1">
    <name type="scientific">Phytophthora nicotianae</name>
    <name type="common">Potato buckeye rot agent</name>
    <name type="synonym">Phytophthora parasitica</name>
    <dbReference type="NCBI Taxonomy" id="4792"/>
    <lineage>
        <taxon>Eukaryota</taxon>
        <taxon>Sar</taxon>
        <taxon>Stramenopiles</taxon>
        <taxon>Oomycota</taxon>
        <taxon>Peronosporomycetes</taxon>
        <taxon>Peronosporales</taxon>
        <taxon>Peronosporaceae</taxon>
        <taxon>Phytophthora</taxon>
    </lineage>
</organism>
<dbReference type="Proteomes" id="UP000054532">
    <property type="component" value="Unassembled WGS sequence"/>
</dbReference>
<sequence>MDLTNLDYKIIDEYENYNEYFVKVFGHGEEPRNGCRVY</sequence>
<dbReference type="AlphaFoldDB" id="W2NXW8"/>
<gene>
    <name evidence="1" type="ORF">L914_03193</name>
</gene>